<accession>A0ABQ3VMS7</accession>
<comment type="caution">
    <text evidence="2">The sequence shown here is derived from an EMBL/GenBank/DDBJ whole genome shotgun (WGS) entry which is preliminary data.</text>
</comment>
<feature type="transmembrane region" description="Helical" evidence="1">
    <location>
        <begin position="169"/>
        <end position="189"/>
    </location>
</feature>
<keyword evidence="1" id="KW-0472">Membrane</keyword>
<evidence type="ECO:0000256" key="1">
    <source>
        <dbReference type="SAM" id="Phobius"/>
    </source>
</evidence>
<gene>
    <name evidence="2" type="ORF">KSZ_55430</name>
</gene>
<keyword evidence="1" id="KW-1133">Transmembrane helix</keyword>
<feature type="transmembrane region" description="Helical" evidence="1">
    <location>
        <begin position="196"/>
        <end position="215"/>
    </location>
</feature>
<proteinExistence type="predicted"/>
<organism evidence="2 3">
    <name type="scientific">Dictyobacter formicarum</name>
    <dbReference type="NCBI Taxonomy" id="2778368"/>
    <lineage>
        <taxon>Bacteria</taxon>
        <taxon>Bacillati</taxon>
        <taxon>Chloroflexota</taxon>
        <taxon>Ktedonobacteria</taxon>
        <taxon>Ktedonobacterales</taxon>
        <taxon>Dictyobacteraceae</taxon>
        <taxon>Dictyobacter</taxon>
    </lineage>
</organism>
<evidence type="ECO:0000313" key="2">
    <source>
        <dbReference type="EMBL" id="GHO87537.1"/>
    </source>
</evidence>
<dbReference type="EMBL" id="BNJJ01000017">
    <property type="protein sequence ID" value="GHO87537.1"/>
    <property type="molecule type" value="Genomic_DNA"/>
</dbReference>
<keyword evidence="3" id="KW-1185">Reference proteome</keyword>
<dbReference type="RefSeq" id="WP_201365098.1">
    <property type="nucleotide sequence ID" value="NZ_BNJJ01000017.1"/>
</dbReference>
<feature type="transmembrane region" description="Helical" evidence="1">
    <location>
        <begin position="77"/>
        <end position="100"/>
    </location>
</feature>
<protein>
    <recommendedName>
        <fullName evidence="4">DUF4386 domain-containing protein</fullName>
    </recommendedName>
</protein>
<feature type="transmembrane region" description="Helical" evidence="1">
    <location>
        <begin position="43"/>
        <end position="65"/>
    </location>
</feature>
<evidence type="ECO:0008006" key="4">
    <source>
        <dbReference type="Google" id="ProtNLM"/>
    </source>
</evidence>
<reference evidence="2 3" key="1">
    <citation type="journal article" date="2021" name="Int. J. Syst. Evol. Microbiol.">
        <title>Reticulibacter mediterranei gen. nov., sp. nov., within the new family Reticulibacteraceae fam. nov., and Ktedonospora formicarum gen. nov., sp. nov., Ktedonobacter robiniae sp. nov., Dictyobacter formicarum sp. nov. and Dictyobacter arantiisoli sp. nov., belonging to the class Ktedonobacteria.</title>
        <authorList>
            <person name="Yabe S."/>
            <person name="Zheng Y."/>
            <person name="Wang C.M."/>
            <person name="Sakai Y."/>
            <person name="Abe K."/>
            <person name="Yokota A."/>
            <person name="Donadio S."/>
            <person name="Cavaletti L."/>
            <person name="Monciardini P."/>
        </authorList>
    </citation>
    <scope>NUCLEOTIDE SEQUENCE [LARGE SCALE GENOMIC DNA]</scope>
    <source>
        <strain evidence="2 3">SOSP1-9</strain>
    </source>
</reference>
<dbReference type="Proteomes" id="UP000635565">
    <property type="component" value="Unassembled WGS sequence"/>
</dbReference>
<feature type="transmembrane region" description="Helical" evidence="1">
    <location>
        <begin position="221"/>
        <end position="239"/>
    </location>
</feature>
<evidence type="ECO:0000313" key="3">
    <source>
        <dbReference type="Proteomes" id="UP000635565"/>
    </source>
</evidence>
<keyword evidence="1" id="KW-0812">Transmembrane</keyword>
<name>A0ABQ3VMS7_9CHLR</name>
<sequence length="264" mass="27910">MAINERTNVIKQTATLKGDKHMNTNRETSAMKESNMKITASNLIRWTGLAAMAAGIYFAAIQPIHPPDVVASVTTSAWAIITPLKTAMCLLFLIGFAGLYARQVKKAGWLGLAGFVLLSLSWWLQTAYVFAEAFIMPVLATSAPKFVDGFLGIGAGRASEVNLGALPTLYTLLGILYMLGGLLFGIATLRAGILPRWAAGLLAVASALTPLAALLPHATQRLAAIPVGLAVAWLGFALLSERREQASEPVPGKVSPQLSPTAAE</sequence>
<feature type="transmembrane region" description="Helical" evidence="1">
    <location>
        <begin position="107"/>
        <end position="124"/>
    </location>
</feature>